<organism evidence="2 3">
    <name type="scientific">Saccharophagus degradans</name>
    <dbReference type="NCBI Taxonomy" id="86304"/>
    <lineage>
        <taxon>Bacteria</taxon>
        <taxon>Pseudomonadati</taxon>
        <taxon>Pseudomonadota</taxon>
        <taxon>Gammaproteobacteria</taxon>
        <taxon>Cellvibrionales</taxon>
        <taxon>Cellvibrionaceae</taxon>
        <taxon>Saccharophagus</taxon>
    </lineage>
</organism>
<dbReference type="InterPro" id="IPR013762">
    <property type="entry name" value="Integrase-like_cat_sf"/>
</dbReference>
<dbReference type="SUPFAM" id="SSF56349">
    <property type="entry name" value="DNA breaking-rejoining enzymes"/>
    <property type="match status" value="1"/>
</dbReference>
<dbReference type="InterPro" id="IPR011010">
    <property type="entry name" value="DNA_brk_join_enz"/>
</dbReference>
<keyword evidence="1" id="KW-0233">DNA recombination</keyword>
<dbReference type="AlphaFoldDB" id="A0AAW7X5Z9"/>
<accession>A0AAW7X5Z9</accession>
<dbReference type="GO" id="GO:0015074">
    <property type="term" value="P:DNA integration"/>
    <property type="evidence" value="ECO:0007669"/>
    <property type="project" value="InterPro"/>
</dbReference>
<evidence type="ECO:0000313" key="3">
    <source>
        <dbReference type="Proteomes" id="UP001169760"/>
    </source>
</evidence>
<dbReference type="Gene3D" id="1.10.443.10">
    <property type="entry name" value="Intergrase catalytic core"/>
    <property type="match status" value="1"/>
</dbReference>
<evidence type="ECO:0008006" key="4">
    <source>
        <dbReference type="Google" id="ProtNLM"/>
    </source>
</evidence>
<dbReference type="EMBL" id="JAUOPB010000007">
    <property type="protein sequence ID" value="MDO6423002.1"/>
    <property type="molecule type" value="Genomic_DNA"/>
</dbReference>
<comment type="caution">
    <text evidence="2">The sequence shown here is derived from an EMBL/GenBank/DDBJ whole genome shotgun (WGS) entry which is preliminary data.</text>
</comment>
<reference evidence="2" key="1">
    <citation type="submission" date="2023-07" db="EMBL/GenBank/DDBJ databases">
        <title>Genome content predicts the carbon catabolic preferences of heterotrophic bacteria.</title>
        <authorList>
            <person name="Gralka M."/>
        </authorList>
    </citation>
    <scope>NUCLEOTIDE SEQUENCE</scope>
    <source>
        <strain evidence="2">I3M17_2</strain>
    </source>
</reference>
<evidence type="ECO:0000313" key="2">
    <source>
        <dbReference type="EMBL" id="MDO6423002.1"/>
    </source>
</evidence>
<protein>
    <recommendedName>
        <fullName evidence="4">Phage integrase</fullName>
    </recommendedName>
</protein>
<dbReference type="GO" id="GO:0006310">
    <property type="term" value="P:DNA recombination"/>
    <property type="evidence" value="ECO:0007669"/>
    <property type="project" value="UniProtKB-KW"/>
</dbReference>
<dbReference type="RefSeq" id="WP_019604685.1">
    <property type="nucleotide sequence ID" value="NZ_JAUOPB010000007.1"/>
</dbReference>
<name>A0AAW7X5Z9_9GAMM</name>
<evidence type="ECO:0000256" key="1">
    <source>
        <dbReference type="ARBA" id="ARBA00023172"/>
    </source>
</evidence>
<gene>
    <name evidence="2" type="ORF">Q4521_11000</name>
</gene>
<dbReference type="GO" id="GO:0003677">
    <property type="term" value="F:DNA binding"/>
    <property type="evidence" value="ECO:0007669"/>
    <property type="project" value="InterPro"/>
</dbReference>
<sequence length="751" mass="86619">MNNVSVLHQVLNGEADTSKLAKGNYDWLLSEYREPIWKIQDPGNLSSPIVGTINFDGPLIGGGRLIDIEGLVDDLKRSLVFAVEFSAFKDQVKIRSCSAMRNHVYILKRVFNEIYDMQGCRWDRWLEKDRQVLVERLKYKPSISQNYLPRLTVYIENVGIENLPVRKYKGSVKINYDAVFGEIGIDYYQLRGDLEIQKYLDEVCVRYNKQSISTKLKRGERALQMNSSGTTLSRDRYEDVLRAVKLYQAQTSLMPDQYVNASRLKLVYDASSTLRSSNLKPSNPSRTRNIPVPVFLHLVDASIRYILDYADTLFEIEDKLALEHKKLTLQTNSYEAGKIVNAYARELGEVKEGRYSPFPLAAYKHFQIREKNISDEDLSIFHDMVNSGLGRAEIRKILGLSKGQYDYRSKVMRNIQPYGKNLPHKGISLQKALYQFLPLSCLIVIFAFSARRESEVFGMRENCYQKFQDGWRVKFYVAKSLRRHEWFTSVPVVIKAIKTLEALSEEGRKISRSDSLYRFNDTFNRSPINMDRLNIAMESFLDFIGVEKGEGGERFKFSEHQFRRFFAIMYFYRYEKQADLEALTYELRHEDWSNTAVYLTEQESGRIFREVEKEYMAEKLVGTLGAESEPRGVLRDLSERIKQTVDVVPENRSAIAMKYIEENSLRMDFISEGICFGNTPGRSELSRCYSDGYVMCHRSSPEVCTDCPNLLPIENIRNDKKVAAIQNLECDNASILDAAISYSNKVGEGVD</sequence>
<proteinExistence type="predicted"/>
<dbReference type="Proteomes" id="UP001169760">
    <property type="component" value="Unassembled WGS sequence"/>
</dbReference>